<dbReference type="SUPFAM" id="SSF51735">
    <property type="entry name" value="NAD(P)-binding Rossmann-fold domains"/>
    <property type="match status" value="1"/>
</dbReference>
<dbReference type="Pfam" id="PF02882">
    <property type="entry name" value="THF_DHG_CYH_C"/>
    <property type="match status" value="1"/>
</dbReference>
<evidence type="ECO:0000256" key="6">
    <source>
        <dbReference type="ARBA" id="ARBA00023002"/>
    </source>
</evidence>
<name>A0AAD5LGQ6_PYTIN</name>
<dbReference type="GO" id="GO:0005829">
    <property type="term" value="C:cytosol"/>
    <property type="evidence" value="ECO:0007669"/>
    <property type="project" value="TreeGrafter"/>
</dbReference>
<evidence type="ECO:0000313" key="11">
    <source>
        <dbReference type="Proteomes" id="UP001209570"/>
    </source>
</evidence>
<evidence type="ECO:0000259" key="8">
    <source>
        <dbReference type="Pfam" id="PF00763"/>
    </source>
</evidence>
<dbReference type="GO" id="GO:0004488">
    <property type="term" value="F:methylenetetrahydrofolate dehydrogenase (NADP+) activity"/>
    <property type="evidence" value="ECO:0007669"/>
    <property type="project" value="InterPro"/>
</dbReference>
<evidence type="ECO:0000256" key="3">
    <source>
        <dbReference type="ARBA" id="ARBA00022563"/>
    </source>
</evidence>
<keyword evidence="11" id="KW-1185">Reference proteome</keyword>
<dbReference type="Proteomes" id="UP001209570">
    <property type="component" value="Unassembled WGS sequence"/>
</dbReference>
<dbReference type="AlphaFoldDB" id="A0AAD5LGQ6"/>
<dbReference type="PRINTS" id="PR00085">
    <property type="entry name" value="THFDHDRGNASE"/>
</dbReference>
<dbReference type="InterPro" id="IPR020630">
    <property type="entry name" value="THF_DH/CycHdrlase_cat_dom"/>
</dbReference>
<keyword evidence="7" id="KW-0511">Multifunctional enzyme</keyword>
<dbReference type="PROSITE" id="PS00767">
    <property type="entry name" value="THF_DHG_CYH_2"/>
    <property type="match status" value="1"/>
</dbReference>
<reference evidence="10" key="1">
    <citation type="submission" date="2021-12" db="EMBL/GenBank/DDBJ databases">
        <title>Prjna785345.</title>
        <authorList>
            <person name="Rujirawat T."/>
            <person name="Krajaejun T."/>
        </authorList>
    </citation>
    <scope>NUCLEOTIDE SEQUENCE</scope>
    <source>
        <strain evidence="10">Pi057C3</strain>
    </source>
</reference>
<evidence type="ECO:0000256" key="4">
    <source>
        <dbReference type="ARBA" id="ARBA00022801"/>
    </source>
</evidence>
<proteinExistence type="inferred from homology"/>
<evidence type="ECO:0000259" key="9">
    <source>
        <dbReference type="Pfam" id="PF02882"/>
    </source>
</evidence>
<comment type="caution">
    <text evidence="10">The sequence shown here is derived from an EMBL/GenBank/DDBJ whole genome shotgun (WGS) entry which is preliminary data.</text>
</comment>
<evidence type="ECO:0008006" key="12">
    <source>
        <dbReference type="Google" id="ProtNLM"/>
    </source>
</evidence>
<sequence>MATLLDGKACSQAIEAELSAEISALGIAPKLVLVLVGSNADSKTYIRLKRNACVRVGIAVEVRELPDDASFQELLDLVRAQNADASVHGVLVQLPLPPALQPREQELLHAIAPHKDVDGLHPAHFYELPRAAPDVSLRLEPCTPAGCLELLRRHDIDVAGKDVVVVGRGQLVGLPLTLLLLQRDATVTTCHSKTQDLADKVRRADVVFVGTGQPELIRGDWIKPGAVVVDVGINYVDDASAKKGYRVVGDVEFEAAKARASAITPVPGGIGPMTIAMLLTNTVRSAKAAQRQCQ</sequence>
<dbReference type="PANTHER" id="PTHR48099:SF5">
    <property type="entry name" value="C-1-TETRAHYDROFOLATE SYNTHASE, CYTOPLASMIC"/>
    <property type="match status" value="1"/>
</dbReference>
<dbReference type="SUPFAM" id="SSF53223">
    <property type="entry name" value="Aminoacid dehydrogenase-like, N-terminal domain"/>
    <property type="match status" value="1"/>
</dbReference>
<accession>A0AAD5LGQ6</accession>
<feature type="domain" description="Tetrahydrofolate dehydrogenase/cyclohydrolase NAD(P)-binding" evidence="9">
    <location>
        <begin position="141"/>
        <end position="288"/>
    </location>
</feature>
<dbReference type="GO" id="GO:0035999">
    <property type="term" value="P:tetrahydrofolate interconversion"/>
    <property type="evidence" value="ECO:0007669"/>
    <property type="project" value="TreeGrafter"/>
</dbReference>
<dbReference type="FunFam" id="3.40.50.720:FF:000006">
    <property type="entry name" value="Bifunctional protein FolD"/>
    <property type="match status" value="1"/>
</dbReference>
<keyword evidence="5" id="KW-0521">NADP</keyword>
<dbReference type="PANTHER" id="PTHR48099">
    <property type="entry name" value="C-1-TETRAHYDROFOLATE SYNTHASE, CYTOPLASMIC-RELATED"/>
    <property type="match status" value="1"/>
</dbReference>
<dbReference type="InterPro" id="IPR046346">
    <property type="entry name" value="Aminoacid_DH-like_N_sf"/>
</dbReference>
<dbReference type="InterPro" id="IPR020631">
    <property type="entry name" value="THF_DH/CycHdrlase_NAD-bd_dom"/>
</dbReference>
<protein>
    <recommendedName>
        <fullName evidence="12">Methenyltetrahydrofolate cyclohydrolase</fullName>
    </recommendedName>
</protein>
<dbReference type="CDD" id="cd01080">
    <property type="entry name" value="NAD_bind_m-THF_DH_Cyclohyd"/>
    <property type="match status" value="1"/>
</dbReference>
<comment type="subunit">
    <text evidence="2">Homodimer.</text>
</comment>
<evidence type="ECO:0000256" key="1">
    <source>
        <dbReference type="ARBA" id="ARBA00004777"/>
    </source>
</evidence>
<keyword evidence="3" id="KW-0554">One-carbon metabolism</keyword>
<comment type="pathway">
    <text evidence="1">One-carbon metabolism; tetrahydrofolate interconversion.</text>
</comment>
<keyword evidence="4" id="KW-0378">Hydrolase</keyword>
<evidence type="ECO:0000256" key="7">
    <source>
        <dbReference type="ARBA" id="ARBA00023268"/>
    </source>
</evidence>
<dbReference type="FunFam" id="3.40.50.10860:FF:000005">
    <property type="entry name" value="C-1-tetrahydrofolate synthase, cytoplasmic, putative"/>
    <property type="match status" value="1"/>
</dbReference>
<dbReference type="InterPro" id="IPR036291">
    <property type="entry name" value="NAD(P)-bd_dom_sf"/>
</dbReference>
<dbReference type="Pfam" id="PF00763">
    <property type="entry name" value="THF_DHG_CYH"/>
    <property type="match status" value="1"/>
</dbReference>
<dbReference type="InterPro" id="IPR020867">
    <property type="entry name" value="THF_DH/CycHdrlase_CS"/>
</dbReference>
<dbReference type="HAMAP" id="MF_01576">
    <property type="entry name" value="THF_DHG_CYH"/>
    <property type="match status" value="1"/>
</dbReference>
<evidence type="ECO:0000313" key="10">
    <source>
        <dbReference type="EMBL" id="KAJ0397538.1"/>
    </source>
</evidence>
<organism evidence="10 11">
    <name type="scientific">Pythium insidiosum</name>
    <name type="common">Pythiosis disease agent</name>
    <dbReference type="NCBI Taxonomy" id="114742"/>
    <lineage>
        <taxon>Eukaryota</taxon>
        <taxon>Sar</taxon>
        <taxon>Stramenopiles</taxon>
        <taxon>Oomycota</taxon>
        <taxon>Peronosporomycetes</taxon>
        <taxon>Pythiales</taxon>
        <taxon>Pythiaceae</taxon>
        <taxon>Pythium</taxon>
    </lineage>
</organism>
<evidence type="ECO:0000256" key="2">
    <source>
        <dbReference type="ARBA" id="ARBA00011738"/>
    </source>
</evidence>
<dbReference type="InterPro" id="IPR000672">
    <property type="entry name" value="THF_DH/CycHdrlase"/>
</dbReference>
<dbReference type="Gene3D" id="3.40.50.720">
    <property type="entry name" value="NAD(P)-binding Rossmann-like Domain"/>
    <property type="match status" value="1"/>
</dbReference>
<feature type="domain" description="Tetrahydrofolate dehydrogenase/cyclohydrolase catalytic" evidence="8">
    <location>
        <begin position="5"/>
        <end position="118"/>
    </location>
</feature>
<evidence type="ECO:0000256" key="5">
    <source>
        <dbReference type="ARBA" id="ARBA00022857"/>
    </source>
</evidence>
<gene>
    <name evidence="10" type="ORF">P43SY_003399</name>
</gene>
<dbReference type="Gene3D" id="3.40.50.10860">
    <property type="entry name" value="Leucine Dehydrogenase, chain A, domain 1"/>
    <property type="match status" value="1"/>
</dbReference>
<dbReference type="EMBL" id="JAKCXM010000247">
    <property type="protein sequence ID" value="KAJ0397538.1"/>
    <property type="molecule type" value="Genomic_DNA"/>
</dbReference>
<dbReference type="GO" id="GO:0004477">
    <property type="term" value="F:methenyltetrahydrofolate cyclohydrolase activity"/>
    <property type="evidence" value="ECO:0007669"/>
    <property type="project" value="TreeGrafter"/>
</dbReference>
<keyword evidence="6" id="KW-0560">Oxidoreductase</keyword>